<accession>A0A1I1QLU5</accession>
<name>A0A1I1QLU5_RUMAL</name>
<reference evidence="1 2" key="1">
    <citation type="submission" date="2016-10" db="EMBL/GenBank/DDBJ databases">
        <authorList>
            <person name="de Groot N.N."/>
        </authorList>
    </citation>
    <scope>NUCLEOTIDE SEQUENCE [LARGE SCALE GENOMIC DNA]</scope>
    <source>
        <strain evidence="1 2">AR67</strain>
    </source>
</reference>
<dbReference type="AlphaFoldDB" id="A0A1I1QLU5"/>
<sequence>MEFAFASYDEFLEEYKIYRLDECRKCKGRCELVENDITCIIENRSLHFNTLLVLRCKKCGAIYLPEYSKQMINYAYKTAVKKNQIIGVFHSKEYKKKFDYCKDTDFDYDYKDYYNIPGLRYDDEHSVEGFLTPVYFEKGALVYFLAVPEYEVQIFSDSYGYFAHKDSSGMYQYDWNVPFGFNTNGKLVMWLGDISYMDDKTRAILKGFNVSSDHLLIDSEFYQAQMKCIFSEPITEYKILLNKKTFIANINEKYSIDISHLTDECQQQEKKVKRPVVYSETEVTEVINAYDKILIEGFDVSKMKELYEVMYSSNERDKSYTSWKSIKLIEAILNKLAISIHNMDIASVMSPLYVLHDYRNLLDHLLSIDKISEKKEHIINTLGVQNFDDQKTIYNEEIKRLNILFNYLAILSR</sequence>
<gene>
    <name evidence="1" type="ORF">SAMN02910406_03389</name>
</gene>
<evidence type="ECO:0000313" key="1">
    <source>
        <dbReference type="EMBL" id="SFD20818.1"/>
    </source>
</evidence>
<protein>
    <submittedName>
        <fullName evidence="1">Uncharacterized protein</fullName>
    </submittedName>
</protein>
<organism evidence="1 2">
    <name type="scientific">Ruminococcus albus</name>
    <dbReference type="NCBI Taxonomy" id="1264"/>
    <lineage>
        <taxon>Bacteria</taxon>
        <taxon>Bacillati</taxon>
        <taxon>Bacillota</taxon>
        <taxon>Clostridia</taxon>
        <taxon>Eubacteriales</taxon>
        <taxon>Oscillospiraceae</taxon>
        <taxon>Ruminococcus</taxon>
    </lineage>
</organism>
<dbReference type="EMBL" id="FOKQ01000047">
    <property type="protein sequence ID" value="SFD20818.1"/>
    <property type="molecule type" value="Genomic_DNA"/>
</dbReference>
<dbReference type="OrthoDB" id="2375320at2"/>
<proteinExistence type="predicted"/>
<evidence type="ECO:0000313" key="2">
    <source>
        <dbReference type="Proteomes" id="UP000182192"/>
    </source>
</evidence>
<dbReference type="Proteomes" id="UP000182192">
    <property type="component" value="Unassembled WGS sequence"/>
</dbReference>